<accession>A0AC61L136</accession>
<protein>
    <submittedName>
        <fullName evidence="1">Uncharacterized protein</fullName>
    </submittedName>
</protein>
<dbReference type="Proteomes" id="UP000248329">
    <property type="component" value="Unassembled WGS sequence"/>
</dbReference>
<gene>
    <name evidence="1" type="ORF">C4B59_10240</name>
</gene>
<sequence length="378" mass="39645">MNWIIGLILLMTLASGAAALEARAGNDQHVSPSTVVELDGSGSTGTGTLTYNWTEGGTVLSDQVSFSHKFSIGTHTIKLAVSDSTDTDTDAVIVRVNQPPIADAGDDRVILPDTYIKLDASGSKDLDGSIVSYEWIEDGVPLSTRKSFNNIFGYGVHKIALTVTDDFGDQDTDCMVVMVLLRGDLNHAGVITPADAAIALQLAARGECAARASADPRSTSQAAGLSTMPITQASALGMSVTDAACKVVLDARYGAAEAQDAMVTLTLTNTEDQHITVYQPTLPSPGEGITLTALDSYPITIQGNESKTVRIKVRVAGDVAEGTYNATAYFGDSAATITIDVRRLTSYNLDCEIADVSGDGEVTSLDALMILQMAAADR</sequence>
<evidence type="ECO:0000313" key="1">
    <source>
        <dbReference type="EMBL" id="PXF59998.1"/>
    </source>
</evidence>
<organism evidence="1 2">
    <name type="scientific">Candidatus Methanogaster sp</name>
    <dbReference type="NCBI Taxonomy" id="3386292"/>
    <lineage>
        <taxon>Archaea</taxon>
        <taxon>Methanobacteriati</taxon>
        <taxon>Methanobacteriota</taxon>
        <taxon>Stenosarchaea group</taxon>
        <taxon>Methanomicrobia</taxon>
        <taxon>Methanosarcinales</taxon>
        <taxon>ANME-2 cluster</taxon>
        <taxon>Candidatus Methanogasteraceae</taxon>
        <taxon>Candidatus Methanogaster</taxon>
    </lineage>
</organism>
<proteinExistence type="predicted"/>
<comment type="caution">
    <text evidence="1">The sequence shown here is derived from an EMBL/GenBank/DDBJ whole genome shotgun (WGS) entry which is preliminary data.</text>
</comment>
<reference evidence="1" key="1">
    <citation type="submission" date="2018-01" db="EMBL/GenBank/DDBJ databases">
        <authorList>
            <person name="Krukenberg V."/>
        </authorList>
    </citation>
    <scope>NUCLEOTIDE SEQUENCE</scope>
    <source>
        <strain evidence="1">E20ANME2</strain>
    </source>
</reference>
<evidence type="ECO:0000313" key="2">
    <source>
        <dbReference type="Proteomes" id="UP000248329"/>
    </source>
</evidence>
<name>A0AC61L136_9EURY</name>
<dbReference type="EMBL" id="PQXF01000020">
    <property type="protein sequence ID" value="PXF59998.1"/>
    <property type="molecule type" value="Genomic_DNA"/>
</dbReference>